<evidence type="ECO:0000313" key="10">
    <source>
        <dbReference type="EMBL" id="KAJ3173841.1"/>
    </source>
</evidence>
<evidence type="ECO:0000256" key="4">
    <source>
        <dbReference type="ARBA" id="ARBA00022664"/>
    </source>
</evidence>
<evidence type="ECO:0000256" key="8">
    <source>
        <dbReference type="RuleBase" id="RU367148"/>
    </source>
</evidence>
<dbReference type="GO" id="GO:0000398">
    <property type="term" value="P:mRNA splicing, via spliceosome"/>
    <property type="evidence" value="ECO:0007669"/>
    <property type="project" value="UniProtKB-UniRule"/>
</dbReference>
<keyword evidence="6 8" id="KW-0508">mRNA splicing</keyword>
<keyword evidence="7 8" id="KW-0539">Nucleus</keyword>
<sequence>MPPPPPPPPTTSADEPQDSAPAKLAKDKLSERLAKLEKLKARRGESQRLNREDVKTDFRKKQSNEKLEEKQELKRGKAERMLAKQTAEMNGEDYARHRSMNYTIEQVEQWEDRQQQIEENKTKGFTDYVQVQAKKYNRDIRELKPNLHEYSVQKAAHLESAKNNGQHQLQANAFYRDADSLSYANPEDKVSKMAVARVVEDLAKQSERRKKASRRREFNEDDDVTYINERNMHFNKKVARAYDKYTGEIRGNFERGTAL</sequence>
<keyword evidence="4 8" id="KW-0507">mRNA processing</keyword>
<dbReference type="Pfam" id="PF08231">
    <property type="entry name" value="SYF2"/>
    <property type="match status" value="1"/>
</dbReference>
<evidence type="ECO:0000256" key="1">
    <source>
        <dbReference type="ARBA" id="ARBA00004123"/>
    </source>
</evidence>
<dbReference type="GO" id="GO:0000974">
    <property type="term" value="C:Prp19 complex"/>
    <property type="evidence" value="ECO:0007669"/>
    <property type="project" value="TreeGrafter"/>
</dbReference>
<evidence type="ECO:0000256" key="3">
    <source>
        <dbReference type="ARBA" id="ARBA00014745"/>
    </source>
</evidence>
<comment type="subcellular location">
    <subcellularLocation>
        <location evidence="1 8">Nucleus</location>
    </subcellularLocation>
</comment>
<dbReference type="Proteomes" id="UP001212152">
    <property type="component" value="Unassembled WGS sequence"/>
</dbReference>
<evidence type="ECO:0000256" key="2">
    <source>
        <dbReference type="ARBA" id="ARBA00010028"/>
    </source>
</evidence>
<dbReference type="AlphaFoldDB" id="A0AAD5TFL8"/>
<feature type="compositionally biased region" description="Pro residues" evidence="9">
    <location>
        <begin position="1"/>
        <end position="10"/>
    </location>
</feature>
<evidence type="ECO:0000313" key="11">
    <source>
        <dbReference type="Proteomes" id="UP001212152"/>
    </source>
</evidence>
<protein>
    <recommendedName>
        <fullName evidence="3 8">Pre-mRNA-splicing factor SYF2</fullName>
    </recommendedName>
</protein>
<dbReference type="InterPro" id="IPR013260">
    <property type="entry name" value="mRNA_splic_SYF2"/>
</dbReference>
<organism evidence="10 11">
    <name type="scientific">Geranomyces variabilis</name>
    <dbReference type="NCBI Taxonomy" id="109894"/>
    <lineage>
        <taxon>Eukaryota</taxon>
        <taxon>Fungi</taxon>
        <taxon>Fungi incertae sedis</taxon>
        <taxon>Chytridiomycota</taxon>
        <taxon>Chytridiomycota incertae sedis</taxon>
        <taxon>Chytridiomycetes</taxon>
        <taxon>Spizellomycetales</taxon>
        <taxon>Powellomycetaceae</taxon>
        <taxon>Geranomyces</taxon>
    </lineage>
</organism>
<comment type="similarity">
    <text evidence="2 8">Belongs to the SYF2 family.</text>
</comment>
<dbReference type="PANTHER" id="PTHR13264:SF5">
    <property type="entry name" value="PRE-MRNA-SPLICING FACTOR SYF2"/>
    <property type="match status" value="1"/>
</dbReference>
<dbReference type="GO" id="GO:0071013">
    <property type="term" value="C:catalytic step 2 spliceosome"/>
    <property type="evidence" value="ECO:0007669"/>
    <property type="project" value="TreeGrafter"/>
</dbReference>
<dbReference type="EMBL" id="JADGJQ010000069">
    <property type="protein sequence ID" value="KAJ3173841.1"/>
    <property type="molecule type" value="Genomic_DNA"/>
</dbReference>
<keyword evidence="5 8" id="KW-0747">Spliceosome</keyword>
<accession>A0AAD5TFL8</accession>
<evidence type="ECO:0000256" key="7">
    <source>
        <dbReference type="ARBA" id="ARBA00023242"/>
    </source>
</evidence>
<evidence type="ECO:0000256" key="5">
    <source>
        <dbReference type="ARBA" id="ARBA00022728"/>
    </source>
</evidence>
<feature type="region of interest" description="Disordered" evidence="9">
    <location>
        <begin position="1"/>
        <end position="24"/>
    </location>
</feature>
<evidence type="ECO:0000256" key="9">
    <source>
        <dbReference type="SAM" id="MobiDB-lite"/>
    </source>
</evidence>
<gene>
    <name evidence="10" type="ORF">HDU87_007344</name>
</gene>
<proteinExistence type="inferred from homology"/>
<dbReference type="GO" id="GO:0071014">
    <property type="term" value="C:post-mRNA release spliceosomal complex"/>
    <property type="evidence" value="ECO:0007669"/>
    <property type="project" value="TreeGrafter"/>
</dbReference>
<feature type="region of interest" description="Disordered" evidence="9">
    <location>
        <begin position="37"/>
        <end position="77"/>
    </location>
</feature>
<dbReference type="PANTHER" id="PTHR13264">
    <property type="entry name" value="GCIP-INTERACTING PROTEIN P29"/>
    <property type="match status" value="1"/>
</dbReference>
<keyword evidence="11" id="KW-1185">Reference proteome</keyword>
<comment type="function">
    <text evidence="8">Involved in pre-mRNA splicing.</text>
</comment>
<comment type="subunit">
    <text evidence="8">May be part of a spliceosome complex.</text>
</comment>
<comment type="caution">
    <text evidence="10">The sequence shown here is derived from an EMBL/GenBank/DDBJ whole genome shotgun (WGS) entry which is preliminary data.</text>
</comment>
<name>A0AAD5TFL8_9FUNG</name>
<reference evidence="10" key="1">
    <citation type="submission" date="2020-05" db="EMBL/GenBank/DDBJ databases">
        <title>Phylogenomic resolution of chytrid fungi.</title>
        <authorList>
            <person name="Stajich J.E."/>
            <person name="Amses K."/>
            <person name="Simmons R."/>
            <person name="Seto K."/>
            <person name="Myers J."/>
            <person name="Bonds A."/>
            <person name="Quandt C.A."/>
            <person name="Barry K."/>
            <person name="Liu P."/>
            <person name="Grigoriev I."/>
            <person name="Longcore J.E."/>
            <person name="James T.Y."/>
        </authorList>
    </citation>
    <scope>NUCLEOTIDE SEQUENCE</scope>
    <source>
        <strain evidence="10">JEL0379</strain>
    </source>
</reference>
<evidence type="ECO:0000256" key="6">
    <source>
        <dbReference type="ARBA" id="ARBA00023187"/>
    </source>
</evidence>